<protein>
    <recommendedName>
        <fullName evidence="3">Essential protein Yae1 N-terminal domain-containing protein</fullName>
    </recommendedName>
</protein>
<sequence length="162" mass="17660">DPFVDVLDLEETYYQEGYALGVEDGSRAGRIEGRVFGLEKGFEKFAAMGLLHGKATVWSSRIPGPKREPERSLVNPKELTESSRHAAPDGQSSSEQAKAVQNGLLPLPENPRLAKHVTTLHALTELPTFSTANTEDAVADFDDRFKRAGAKAKVIDRILGEG</sequence>
<organism evidence="4 5">
    <name type="scientific">Lophium mytilinum</name>
    <dbReference type="NCBI Taxonomy" id="390894"/>
    <lineage>
        <taxon>Eukaryota</taxon>
        <taxon>Fungi</taxon>
        <taxon>Dikarya</taxon>
        <taxon>Ascomycota</taxon>
        <taxon>Pezizomycotina</taxon>
        <taxon>Dothideomycetes</taxon>
        <taxon>Pleosporomycetidae</taxon>
        <taxon>Mytilinidiales</taxon>
        <taxon>Mytilinidiaceae</taxon>
        <taxon>Lophium</taxon>
    </lineage>
</organism>
<accession>A0A6A6QG76</accession>
<evidence type="ECO:0000256" key="1">
    <source>
        <dbReference type="ARBA" id="ARBA00038090"/>
    </source>
</evidence>
<feature type="region of interest" description="Disordered" evidence="2">
    <location>
        <begin position="59"/>
        <end position="111"/>
    </location>
</feature>
<reference evidence="4" key="1">
    <citation type="journal article" date="2020" name="Stud. Mycol.">
        <title>101 Dothideomycetes genomes: a test case for predicting lifestyles and emergence of pathogens.</title>
        <authorList>
            <person name="Haridas S."/>
            <person name="Albert R."/>
            <person name="Binder M."/>
            <person name="Bloem J."/>
            <person name="Labutti K."/>
            <person name="Salamov A."/>
            <person name="Andreopoulos B."/>
            <person name="Baker S."/>
            <person name="Barry K."/>
            <person name="Bills G."/>
            <person name="Bluhm B."/>
            <person name="Cannon C."/>
            <person name="Castanera R."/>
            <person name="Culley D."/>
            <person name="Daum C."/>
            <person name="Ezra D."/>
            <person name="Gonzalez J."/>
            <person name="Henrissat B."/>
            <person name="Kuo A."/>
            <person name="Liang C."/>
            <person name="Lipzen A."/>
            <person name="Lutzoni F."/>
            <person name="Magnuson J."/>
            <person name="Mondo S."/>
            <person name="Nolan M."/>
            <person name="Ohm R."/>
            <person name="Pangilinan J."/>
            <person name="Park H.-J."/>
            <person name="Ramirez L."/>
            <person name="Alfaro M."/>
            <person name="Sun H."/>
            <person name="Tritt A."/>
            <person name="Yoshinaga Y."/>
            <person name="Zwiers L.-H."/>
            <person name="Turgeon B."/>
            <person name="Goodwin S."/>
            <person name="Spatafora J."/>
            <person name="Crous P."/>
            <person name="Grigoriev I."/>
        </authorList>
    </citation>
    <scope>NUCLEOTIDE SEQUENCE</scope>
    <source>
        <strain evidence="4">CBS 269.34</strain>
    </source>
</reference>
<name>A0A6A6QG76_9PEZI</name>
<feature type="compositionally biased region" description="Basic and acidic residues" evidence="2">
    <location>
        <begin position="78"/>
        <end position="87"/>
    </location>
</feature>
<dbReference type="InterPro" id="IPR019191">
    <property type="entry name" value="Essential_protein_Yae1_N"/>
</dbReference>
<feature type="non-terminal residue" evidence="4">
    <location>
        <position position="162"/>
    </location>
</feature>
<dbReference type="OrthoDB" id="48036at2759"/>
<dbReference type="InterPro" id="IPR052436">
    <property type="entry name" value="LTO1_adapter"/>
</dbReference>
<dbReference type="EMBL" id="MU004196">
    <property type="protein sequence ID" value="KAF2491006.1"/>
    <property type="molecule type" value="Genomic_DNA"/>
</dbReference>
<feature type="domain" description="Essential protein Yae1 N-terminal" evidence="3">
    <location>
        <begin position="17"/>
        <end position="55"/>
    </location>
</feature>
<dbReference type="Proteomes" id="UP000799750">
    <property type="component" value="Unassembled WGS sequence"/>
</dbReference>
<evidence type="ECO:0000313" key="5">
    <source>
        <dbReference type="Proteomes" id="UP000799750"/>
    </source>
</evidence>
<feature type="non-terminal residue" evidence="4">
    <location>
        <position position="1"/>
    </location>
</feature>
<dbReference type="PANTHER" id="PTHR28532">
    <property type="entry name" value="GEO13458P1"/>
    <property type="match status" value="1"/>
</dbReference>
<dbReference type="PANTHER" id="PTHR28532:SF1">
    <property type="entry name" value="ORAL CANCER OVEREXPRESSED 1"/>
    <property type="match status" value="1"/>
</dbReference>
<keyword evidence="5" id="KW-1185">Reference proteome</keyword>
<evidence type="ECO:0000259" key="3">
    <source>
        <dbReference type="Pfam" id="PF09811"/>
    </source>
</evidence>
<comment type="similarity">
    <text evidence="1">Belongs to the LTO1 family.</text>
</comment>
<dbReference type="AlphaFoldDB" id="A0A6A6QG76"/>
<proteinExistence type="inferred from homology"/>
<dbReference type="Pfam" id="PF09811">
    <property type="entry name" value="Yae1_N"/>
    <property type="match status" value="1"/>
</dbReference>
<evidence type="ECO:0000256" key="2">
    <source>
        <dbReference type="SAM" id="MobiDB-lite"/>
    </source>
</evidence>
<gene>
    <name evidence="4" type="ORF">BU16DRAFT_422851</name>
</gene>
<evidence type="ECO:0000313" key="4">
    <source>
        <dbReference type="EMBL" id="KAF2491006.1"/>
    </source>
</evidence>